<feature type="compositionally biased region" description="Pro residues" evidence="1">
    <location>
        <begin position="11"/>
        <end position="22"/>
    </location>
</feature>
<feature type="compositionally biased region" description="Low complexity" evidence="1">
    <location>
        <begin position="146"/>
        <end position="171"/>
    </location>
</feature>
<dbReference type="KEGG" id="mant:BHD05_04575"/>
<feature type="transmembrane region" description="Helical" evidence="2">
    <location>
        <begin position="217"/>
        <end position="240"/>
    </location>
</feature>
<keyword evidence="2" id="KW-1133">Transmembrane helix</keyword>
<dbReference type="EMBL" id="CP017146">
    <property type="protein sequence ID" value="QHO69025.1"/>
    <property type="molecule type" value="Genomic_DNA"/>
</dbReference>
<feature type="transmembrane region" description="Helical" evidence="2">
    <location>
        <begin position="260"/>
        <end position="278"/>
    </location>
</feature>
<organism evidence="3 4">
    <name type="scientific">Marisediminicola antarctica</name>
    <dbReference type="NCBI Taxonomy" id="674079"/>
    <lineage>
        <taxon>Bacteria</taxon>
        <taxon>Bacillati</taxon>
        <taxon>Actinomycetota</taxon>
        <taxon>Actinomycetes</taxon>
        <taxon>Micrococcales</taxon>
        <taxon>Microbacteriaceae</taxon>
        <taxon>Marisediminicola</taxon>
    </lineage>
</organism>
<proteinExistence type="predicted"/>
<evidence type="ECO:0000256" key="1">
    <source>
        <dbReference type="SAM" id="MobiDB-lite"/>
    </source>
</evidence>
<feature type="transmembrane region" description="Helical" evidence="2">
    <location>
        <begin position="285"/>
        <end position="307"/>
    </location>
</feature>
<evidence type="ECO:0000313" key="3">
    <source>
        <dbReference type="EMBL" id="QHO69025.1"/>
    </source>
</evidence>
<evidence type="ECO:0000256" key="2">
    <source>
        <dbReference type="SAM" id="Phobius"/>
    </source>
</evidence>
<feature type="region of interest" description="Disordered" evidence="1">
    <location>
        <begin position="1"/>
        <end position="189"/>
    </location>
</feature>
<reference evidence="3 4" key="1">
    <citation type="submission" date="2016-09" db="EMBL/GenBank/DDBJ databases">
        <title>Complete genome sequence of microbes from the polar regions.</title>
        <authorList>
            <person name="Liao L."/>
            <person name="Chen B."/>
        </authorList>
    </citation>
    <scope>NUCLEOTIDE SEQUENCE [LARGE SCALE GENOMIC DNA]</scope>
    <source>
        <strain evidence="3 4">ZS314</strain>
    </source>
</reference>
<protein>
    <submittedName>
        <fullName evidence="3">Uncharacterized protein</fullName>
    </submittedName>
</protein>
<name>A0A7L5AGY0_9MICO</name>
<dbReference type="OrthoDB" id="5109074at2"/>
<feature type="transmembrane region" description="Helical" evidence="2">
    <location>
        <begin position="319"/>
        <end position="339"/>
    </location>
</feature>
<dbReference type="RefSeq" id="WP_161885388.1">
    <property type="nucleotide sequence ID" value="NZ_CP017146.1"/>
</dbReference>
<dbReference type="AlphaFoldDB" id="A0A7L5AGY0"/>
<evidence type="ECO:0000313" key="4">
    <source>
        <dbReference type="Proteomes" id="UP000464507"/>
    </source>
</evidence>
<gene>
    <name evidence="3" type="ORF">BHD05_04575</name>
</gene>
<accession>A0A7L5AGY0</accession>
<keyword evidence="2" id="KW-0472">Membrane</keyword>
<sequence length="385" mass="40991">MSDENNDRPANTPPPLVPPPVRVPATRANETDANQNTSVDAERDSELTVEEPVSARVTNDSADHTPVAASDDSRFAPDASRSTGSEPATAATGERDAGQSDAEQTDAERTVPAQTVDAQRADAQRADAQRVDAPRVEAREEAQPGAAQQTDAQQTDAQQTEAQQAAAQQTAVIQRDEPTRSQPTVPTVPAAQQPERIFVPPAPVEPKRKGNRGIGSLIAVVSVVIFGILYALVATIIVAIAAPQQNVLETVLRFLTDPVFYVPGILFVVGFVLVVLLVNRAAWWAFVLGSLIVGAIVYFGTIGVQLLTENVFAMTPSAAAAAFAAYAVNPFVIAAALVARETSMWIGAAISSRGRRMKSRNLTAREEFDKATAAHRAEYDRSYAA</sequence>
<keyword evidence="4" id="KW-1185">Reference proteome</keyword>
<feature type="compositionally biased region" description="Basic and acidic residues" evidence="1">
    <location>
        <begin position="119"/>
        <end position="142"/>
    </location>
</feature>
<keyword evidence="2" id="KW-0812">Transmembrane</keyword>
<dbReference type="Proteomes" id="UP000464507">
    <property type="component" value="Chromosome"/>
</dbReference>